<dbReference type="NCBIfam" id="NF003805">
    <property type="entry name" value="PRK05395.1-2"/>
    <property type="match status" value="1"/>
</dbReference>
<evidence type="ECO:0000256" key="9">
    <source>
        <dbReference type="PIRSR" id="PIRSR001399-1"/>
    </source>
</evidence>
<dbReference type="PANTHER" id="PTHR21272">
    <property type="entry name" value="CATABOLIC 3-DEHYDROQUINASE"/>
    <property type="match status" value="1"/>
</dbReference>
<feature type="active site" description="Proton donor" evidence="8 9">
    <location>
        <position position="99"/>
    </location>
</feature>
<reference evidence="12 13" key="1">
    <citation type="submission" date="2019-12" db="EMBL/GenBank/DDBJ databases">
        <title>Sequence classification of anaerobic respiratory reductive dehalogenases: First we see many, then we see few.</title>
        <authorList>
            <person name="Molenda O."/>
            <person name="Puentes Jacome L.A."/>
            <person name="Cao X."/>
            <person name="Nesbo C.L."/>
            <person name="Tang S."/>
            <person name="Morson N."/>
            <person name="Patron J."/>
            <person name="Lomheim L."/>
            <person name="Wishart D.S."/>
            <person name="Edwards E.A."/>
        </authorList>
    </citation>
    <scope>NUCLEOTIDE SEQUENCE [LARGE SCALE GENOMIC DNA]</scope>
    <source>
        <strain evidence="12 13">12DCA</strain>
    </source>
</reference>
<dbReference type="InterPro" id="IPR001874">
    <property type="entry name" value="DHquinase_II"/>
</dbReference>
<keyword evidence="8" id="KW-0028">Amino-acid biosynthesis</keyword>
<evidence type="ECO:0000313" key="13">
    <source>
        <dbReference type="Proteomes" id="UP000430508"/>
    </source>
</evidence>
<comment type="similarity">
    <text evidence="3 8">Belongs to the type-II 3-dehydroquinase family.</text>
</comment>
<evidence type="ECO:0000256" key="5">
    <source>
        <dbReference type="ARBA" id="ARBA00012060"/>
    </source>
</evidence>
<feature type="active site" description="Proton acceptor" evidence="8 9">
    <location>
        <position position="23"/>
    </location>
</feature>
<evidence type="ECO:0000256" key="8">
    <source>
        <dbReference type="HAMAP-Rule" id="MF_00169"/>
    </source>
</evidence>
<dbReference type="RefSeq" id="WP_019225819.1">
    <property type="nucleotide sequence ID" value="NZ_CP046996.1"/>
</dbReference>
<organism evidence="12 13">
    <name type="scientific">Dehalobacter restrictus</name>
    <dbReference type="NCBI Taxonomy" id="55583"/>
    <lineage>
        <taxon>Bacteria</taxon>
        <taxon>Bacillati</taxon>
        <taxon>Bacillota</taxon>
        <taxon>Clostridia</taxon>
        <taxon>Eubacteriales</taxon>
        <taxon>Desulfitobacteriaceae</taxon>
        <taxon>Dehalobacter</taxon>
    </lineage>
</organism>
<dbReference type="PANTHER" id="PTHR21272:SF3">
    <property type="entry name" value="CATABOLIC 3-DEHYDROQUINASE"/>
    <property type="match status" value="1"/>
</dbReference>
<evidence type="ECO:0000256" key="1">
    <source>
        <dbReference type="ARBA" id="ARBA00001864"/>
    </source>
</evidence>
<dbReference type="InterPro" id="IPR036441">
    <property type="entry name" value="DHquinase_II_sf"/>
</dbReference>
<dbReference type="EC" id="4.2.1.10" evidence="5 8"/>
<dbReference type="GO" id="GO:0019631">
    <property type="term" value="P:quinate catabolic process"/>
    <property type="evidence" value="ECO:0007669"/>
    <property type="project" value="TreeGrafter"/>
</dbReference>
<evidence type="ECO:0000256" key="7">
    <source>
        <dbReference type="ARBA" id="ARBA00023239"/>
    </source>
</evidence>
<feature type="binding site" evidence="8 10">
    <location>
        <position position="79"/>
    </location>
    <ligand>
        <name>substrate</name>
    </ligand>
</feature>
<evidence type="ECO:0000256" key="4">
    <source>
        <dbReference type="ARBA" id="ARBA00011193"/>
    </source>
</evidence>
<dbReference type="HAMAP" id="MF_00169">
    <property type="entry name" value="AroQ"/>
    <property type="match status" value="1"/>
</dbReference>
<protein>
    <recommendedName>
        <fullName evidence="5 8">3-dehydroquinate dehydratase</fullName>
        <shortName evidence="8">3-dehydroquinase</shortName>
        <ecNumber evidence="5 8">4.2.1.10</ecNumber>
    </recommendedName>
    <alternativeName>
        <fullName evidence="8">Type II DHQase</fullName>
    </alternativeName>
</protein>
<dbReference type="GO" id="GO:0009073">
    <property type="term" value="P:aromatic amino acid family biosynthetic process"/>
    <property type="evidence" value="ECO:0007669"/>
    <property type="project" value="UniProtKB-KW"/>
</dbReference>
<name>A0A857DJM2_9FIRM</name>
<proteinExistence type="inferred from homology"/>
<evidence type="ECO:0000256" key="10">
    <source>
        <dbReference type="PIRSR" id="PIRSR001399-2"/>
    </source>
</evidence>
<comment type="catalytic activity">
    <reaction evidence="1 8">
        <text>3-dehydroquinate = 3-dehydroshikimate + H2O</text>
        <dbReference type="Rhea" id="RHEA:21096"/>
        <dbReference type="ChEBI" id="CHEBI:15377"/>
        <dbReference type="ChEBI" id="CHEBI:16630"/>
        <dbReference type="ChEBI" id="CHEBI:32364"/>
        <dbReference type="EC" id="4.2.1.10"/>
    </reaction>
</comment>
<accession>A0A857DJM2</accession>
<feature type="binding site" evidence="8 10">
    <location>
        <position position="110"/>
    </location>
    <ligand>
        <name>substrate</name>
    </ligand>
</feature>
<dbReference type="NCBIfam" id="NF003806">
    <property type="entry name" value="PRK05395.1-3"/>
    <property type="match status" value="1"/>
</dbReference>
<evidence type="ECO:0000256" key="3">
    <source>
        <dbReference type="ARBA" id="ARBA00011037"/>
    </source>
</evidence>
<keyword evidence="6 8" id="KW-0057">Aromatic amino acid biosynthesis</keyword>
<comment type="subunit">
    <text evidence="4 8">Homododecamer.</text>
</comment>
<feature type="site" description="Transition state stabilizer" evidence="8 11">
    <location>
        <position position="18"/>
    </location>
</feature>
<dbReference type="Proteomes" id="UP000430508">
    <property type="component" value="Chromosome"/>
</dbReference>
<evidence type="ECO:0000313" key="12">
    <source>
        <dbReference type="EMBL" id="QHA00366.1"/>
    </source>
</evidence>
<dbReference type="GO" id="GO:0009423">
    <property type="term" value="P:chorismate biosynthetic process"/>
    <property type="evidence" value="ECO:0007669"/>
    <property type="project" value="UniProtKB-UniRule"/>
</dbReference>
<dbReference type="GO" id="GO:0003855">
    <property type="term" value="F:3-dehydroquinate dehydratase activity"/>
    <property type="evidence" value="ECO:0007669"/>
    <property type="project" value="UniProtKB-UniRule"/>
</dbReference>
<dbReference type="Pfam" id="PF01220">
    <property type="entry name" value="DHquinase_II"/>
    <property type="match status" value="1"/>
</dbReference>
<dbReference type="Gene3D" id="3.40.50.9100">
    <property type="entry name" value="Dehydroquinase, class II"/>
    <property type="match status" value="1"/>
</dbReference>
<feature type="binding site" evidence="8 10">
    <location>
        <position position="73"/>
    </location>
    <ligand>
        <name>substrate</name>
    </ligand>
</feature>
<comment type="pathway">
    <text evidence="2 8">Metabolic intermediate biosynthesis; chorismate biosynthesis; chorismate from D-erythrose 4-phosphate and phosphoenolpyruvate: step 3/7.</text>
</comment>
<evidence type="ECO:0000256" key="2">
    <source>
        <dbReference type="ARBA" id="ARBA00004902"/>
    </source>
</evidence>
<sequence>MNRIHVFHGVNLHLLGQREPDIYGRITLDEVNGRLIETGQTHGFTVECRQTNYEGELVDWITKLTPSDFLILNPGAWTHTSYALYDAIKGVSVPALEVHLSNIYARESFRSHSVIAGACVGQISGLGTDSYFLALAYALEFQKYRQKERNSNHEAGKDSPETGRE</sequence>
<feature type="binding site" evidence="8 10">
    <location>
        <position position="86"/>
    </location>
    <ligand>
        <name>substrate</name>
    </ligand>
</feature>
<comment type="function">
    <text evidence="8">Catalyzes a trans-dehydration via an enolate intermediate.</text>
</comment>
<dbReference type="PIRSF" id="PIRSF001399">
    <property type="entry name" value="DHquinase_II"/>
    <property type="match status" value="1"/>
</dbReference>
<dbReference type="GO" id="GO:0008652">
    <property type="term" value="P:amino acid biosynthetic process"/>
    <property type="evidence" value="ECO:0007669"/>
    <property type="project" value="UniProtKB-KW"/>
</dbReference>
<evidence type="ECO:0000256" key="6">
    <source>
        <dbReference type="ARBA" id="ARBA00023141"/>
    </source>
</evidence>
<gene>
    <name evidence="8" type="primary">aroQ</name>
    <name evidence="12" type="ORF">GQ588_06825</name>
</gene>
<evidence type="ECO:0000256" key="11">
    <source>
        <dbReference type="PIRSR" id="PIRSR001399-3"/>
    </source>
</evidence>
<dbReference type="NCBIfam" id="NF003807">
    <property type="entry name" value="PRK05395.1-4"/>
    <property type="match status" value="1"/>
</dbReference>
<dbReference type="EMBL" id="CP046996">
    <property type="protein sequence ID" value="QHA00366.1"/>
    <property type="molecule type" value="Genomic_DNA"/>
</dbReference>
<feature type="binding site" evidence="8 10">
    <location>
        <begin position="100"/>
        <end position="101"/>
    </location>
    <ligand>
        <name>substrate</name>
    </ligand>
</feature>
<dbReference type="UniPathway" id="UPA00053">
    <property type="reaction ID" value="UER00086"/>
</dbReference>
<keyword evidence="7 8" id="KW-0456">Lyase</keyword>
<dbReference type="CDD" id="cd00466">
    <property type="entry name" value="DHQase_II"/>
    <property type="match status" value="1"/>
</dbReference>
<dbReference type="AlphaFoldDB" id="A0A857DJM2"/>
<dbReference type="SUPFAM" id="SSF52304">
    <property type="entry name" value="Type II 3-dehydroquinate dehydratase"/>
    <property type="match status" value="1"/>
</dbReference>